<reference evidence="5" key="1">
    <citation type="submission" date="2014-05" db="EMBL/GenBank/DDBJ databases">
        <authorList>
            <person name="Urmite Genomes"/>
        </authorList>
    </citation>
    <scope>NUCLEOTIDE SEQUENCE</scope>
    <source>
        <strain evidence="5">DSM 44074</strain>
    </source>
</reference>
<dbReference type="RefSeq" id="WP_051644420.1">
    <property type="nucleotide sequence ID" value="NZ_LK021337.1"/>
</dbReference>
<dbReference type="PANTHER" id="PTHR12631:SF10">
    <property type="entry name" value="BETA-XYLOSIDASE-LIKE PROTEIN-RELATED"/>
    <property type="match status" value="1"/>
</dbReference>
<dbReference type="PANTHER" id="PTHR12631">
    <property type="entry name" value="ALPHA-L-IDURONIDASE"/>
    <property type="match status" value="1"/>
</dbReference>
<feature type="region of interest" description="Disordered" evidence="3">
    <location>
        <begin position="462"/>
        <end position="579"/>
    </location>
</feature>
<dbReference type="InterPro" id="IPR017853">
    <property type="entry name" value="GH"/>
</dbReference>
<organism evidence="5 6">
    <name type="scientific">Mycolicibacterium neoaurum</name>
    <name type="common">Mycobacterium neoaurum</name>
    <dbReference type="NCBI Taxonomy" id="1795"/>
    <lineage>
        <taxon>Bacteria</taxon>
        <taxon>Bacillati</taxon>
        <taxon>Actinomycetota</taxon>
        <taxon>Actinomycetes</taxon>
        <taxon>Mycobacteriales</taxon>
        <taxon>Mycobacteriaceae</taxon>
        <taxon>Mycolicibacterium</taxon>
    </lineage>
</organism>
<dbReference type="Proteomes" id="UP000028864">
    <property type="component" value="Unassembled WGS sequence"/>
</dbReference>
<accession>A0AAV2WHP7</accession>
<dbReference type="InterPro" id="IPR051923">
    <property type="entry name" value="Glycosyl_Hydrolase_39"/>
</dbReference>
<dbReference type="EMBL" id="LK021337">
    <property type="protein sequence ID" value="CDQ43412.1"/>
    <property type="molecule type" value="Genomic_DNA"/>
</dbReference>
<sequence length="579" mass="61702">MGRPTRNPLKRLAIAAASTGVTLSLVSGIGGPATAFTARAASYAVQPIAAIAELPSSIGIAEGYDFYAMDEAQIDRTLDAMESLGVKSIRLGVFWAAIEPEEGVYDWDKLDMLVAKATERDMGILGTVLYTPAWASAEPESPALVGHPDPEKFGDFVGVLAQKYAGRISTYEIWNEPTARIFFDPVDPAAYTELLKAGYQSIKAADPSAIVVAGSVVPGPTYPDGAAMSPVEFLQGMYDAGAHGYFDAISYHPYLYSLPFSNGATQIDQFDYPIEQLGEMRALMVQNGDGNLKVWITEYGQPTNVSYQNSQLTEQQQAAFIEDLLRTWQNVQGAGPVFIYQTRDTQPDSTVPEDNLGLWTYTWDRKLAADVLKNLIAEFNPPTGPVINPLQAFIEQIVRAVGQALAFIPNLITQVVQAVVGFVGSILGVNRPAAASTTVTTDAPPNPDMVAPNTESARMLGRQVSSDGDDDTDGDSITTHATPDDIAETTETAPPAQPSGPVVDVDLTAGESEDGQIVESTDEVDIRRELTTPEEPSIAGEPAEVNTGVVTSTSDGPKEDPVDRTVGEDAGDSGDGTAD</sequence>
<keyword evidence="1" id="KW-0378">Hydrolase</keyword>
<evidence type="ECO:0000259" key="4">
    <source>
        <dbReference type="Pfam" id="PF02449"/>
    </source>
</evidence>
<reference evidence="5" key="2">
    <citation type="submission" date="2015-09" db="EMBL/GenBank/DDBJ databases">
        <title>Draft genome sequence of Mycobacterium neoaurum DSM 44074.</title>
        <authorList>
            <person name="Croce O."/>
            <person name="Robert C."/>
            <person name="Raoult D."/>
            <person name="Drancourt M."/>
        </authorList>
    </citation>
    <scope>NUCLEOTIDE SEQUENCE</scope>
    <source>
        <strain evidence="5">DSM 44074</strain>
    </source>
</reference>
<proteinExistence type="predicted"/>
<feature type="compositionally biased region" description="Basic and acidic residues" evidence="3">
    <location>
        <begin position="556"/>
        <end position="567"/>
    </location>
</feature>
<name>A0AAV2WHP7_MYCNE</name>
<protein>
    <submittedName>
        <fullName evidence="5">Beta-xylosidase</fullName>
    </submittedName>
</protein>
<evidence type="ECO:0000313" key="5">
    <source>
        <dbReference type="EMBL" id="CDQ43412.1"/>
    </source>
</evidence>
<dbReference type="Gene3D" id="3.20.20.80">
    <property type="entry name" value="Glycosidases"/>
    <property type="match status" value="1"/>
</dbReference>
<feature type="compositionally biased region" description="Acidic residues" evidence="3">
    <location>
        <begin position="511"/>
        <end position="523"/>
    </location>
</feature>
<evidence type="ECO:0000256" key="2">
    <source>
        <dbReference type="ARBA" id="ARBA00023295"/>
    </source>
</evidence>
<dbReference type="Pfam" id="PF02449">
    <property type="entry name" value="Glyco_hydro_42"/>
    <property type="match status" value="1"/>
</dbReference>
<gene>
    <name evidence="5" type="ORF">BN1047_01278</name>
</gene>
<dbReference type="GO" id="GO:0004565">
    <property type="term" value="F:beta-galactosidase activity"/>
    <property type="evidence" value="ECO:0007669"/>
    <property type="project" value="InterPro"/>
</dbReference>
<feature type="domain" description="Glycoside hydrolase family 42 N-terminal" evidence="4">
    <location>
        <begin position="64"/>
        <end position="134"/>
    </location>
</feature>
<dbReference type="GO" id="GO:0009341">
    <property type="term" value="C:beta-galactosidase complex"/>
    <property type="evidence" value="ECO:0007669"/>
    <property type="project" value="InterPro"/>
</dbReference>
<dbReference type="GO" id="GO:0005975">
    <property type="term" value="P:carbohydrate metabolic process"/>
    <property type="evidence" value="ECO:0007669"/>
    <property type="project" value="InterPro"/>
</dbReference>
<dbReference type="InterPro" id="IPR013529">
    <property type="entry name" value="Glyco_hydro_42_N"/>
</dbReference>
<evidence type="ECO:0000256" key="1">
    <source>
        <dbReference type="ARBA" id="ARBA00022801"/>
    </source>
</evidence>
<dbReference type="AlphaFoldDB" id="A0AAV2WHP7"/>
<evidence type="ECO:0000313" key="6">
    <source>
        <dbReference type="Proteomes" id="UP000028864"/>
    </source>
</evidence>
<evidence type="ECO:0000256" key="3">
    <source>
        <dbReference type="SAM" id="MobiDB-lite"/>
    </source>
</evidence>
<keyword evidence="2" id="KW-0326">Glycosidase</keyword>
<dbReference type="SUPFAM" id="SSF51445">
    <property type="entry name" value="(Trans)glycosidases"/>
    <property type="match status" value="1"/>
</dbReference>